<proteinExistence type="predicted"/>
<comment type="caution">
    <text evidence="3">The sequence shown here is derived from an EMBL/GenBank/DDBJ whole genome shotgun (WGS) entry which is preliminary data.</text>
</comment>
<keyword evidence="4" id="KW-1185">Reference proteome</keyword>
<feature type="region of interest" description="Disordered" evidence="1">
    <location>
        <begin position="1"/>
        <end position="22"/>
    </location>
</feature>
<keyword evidence="2" id="KW-1133">Transmembrane helix</keyword>
<keyword evidence="2" id="KW-0812">Transmembrane</keyword>
<dbReference type="Proteomes" id="UP000789739">
    <property type="component" value="Unassembled WGS sequence"/>
</dbReference>
<feature type="transmembrane region" description="Helical" evidence="2">
    <location>
        <begin position="220"/>
        <end position="242"/>
    </location>
</feature>
<gene>
    <name evidence="3" type="ORF">PBRASI_LOCUS6801</name>
</gene>
<evidence type="ECO:0000256" key="2">
    <source>
        <dbReference type="SAM" id="Phobius"/>
    </source>
</evidence>
<evidence type="ECO:0000313" key="4">
    <source>
        <dbReference type="Proteomes" id="UP000789739"/>
    </source>
</evidence>
<feature type="transmembrane region" description="Helical" evidence="2">
    <location>
        <begin position="187"/>
        <end position="208"/>
    </location>
</feature>
<dbReference type="AlphaFoldDB" id="A0A9N9C1Q2"/>
<protein>
    <submittedName>
        <fullName evidence="3">5086_t:CDS:1</fullName>
    </submittedName>
</protein>
<accession>A0A9N9C1Q2</accession>
<dbReference type="OrthoDB" id="10388957at2759"/>
<feature type="transmembrane region" description="Helical" evidence="2">
    <location>
        <begin position="72"/>
        <end position="99"/>
    </location>
</feature>
<evidence type="ECO:0000313" key="3">
    <source>
        <dbReference type="EMBL" id="CAG8584561.1"/>
    </source>
</evidence>
<sequence>MATSQTRPRTPPTEYGPSLSPPTLEEIIDVELSENTNNASPLAVADDSIATTEIRKANSNRDSRRSGHVSPWVLISVYLFLIVNAILMSAVIIILVLLIKDANHYKEKRPTLIAWCVTESLFRLWAVYFTARNFSATYTIIHLLGIFLGKEYYFTLVNSLWPDSDPFEALVDRPGIRIYFEWVKQGLSYVFINIDIGIWIWVMTWKVVVDIEDNYAKLLATIGLVACIINNISCLIGVAFAMRTICSGMRS</sequence>
<evidence type="ECO:0000256" key="1">
    <source>
        <dbReference type="SAM" id="MobiDB-lite"/>
    </source>
</evidence>
<organism evidence="3 4">
    <name type="scientific">Paraglomus brasilianum</name>
    <dbReference type="NCBI Taxonomy" id="144538"/>
    <lineage>
        <taxon>Eukaryota</taxon>
        <taxon>Fungi</taxon>
        <taxon>Fungi incertae sedis</taxon>
        <taxon>Mucoromycota</taxon>
        <taxon>Glomeromycotina</taxon>
        <taxon>Glomeromycetes</taxon>
        <taxon>Paraglomerales</taxon>
        <taxon>Paraglomeraceae</taxon>
        <taxon>Paraglomus</taxon>
    </lineage>
</organism>
<dbReference type="EMBL" id="CAJVPI010000951">
    <property type="protein sequence ID" value="CAG8584561.1"/>
    <property type="molecule type" value="Genomic_DNA"/>
</dbReference>
<reference evidence="3" key="1">
    <citation type="submission" date="2021-06" db="EMBL/GenBank/DDBJ databases">
        <authorList>
            <person name="Kallberg Y."/>
            <person name="Tangrot J."/>
            <person name="Rosling A."/>
        </authorList>
    </citation>
    <scope>NUCLEOTIDE SEQUENCE</scope>
    <source>
        <strain evidence="3">BR232B</strain>
    </source>
</reference>
<keyword evidence="2" id="KW-0472">Membrane</keyword>
<name>A0A9N9C1Q2_9GLOM</name>